<sequence length="157" mass="17374">MGHSSGFFSPVFVALFGVMSAAVVLTVYHCIVVSFCRPRRAAWGPPRRPNDVEATSSIDLSTAQLVPPARVYGKDDDGDNTCAVCLSEFKDGEAVRMLPECKHCFHVPCIDMWLQSHYSCPMCRTVTAPWLDKRAPPAMEISSSSEHRPRDPVLFNS</sequence>
<evidence type="ECO:0000313" key="5">
    <source>
        <dbReference type="EMBL" id="KAJ0983978.1"/>
    </source>
</evidence>
<dbReference type="PROSITE" id="PS50089">
    <property type="entry name" value="ZF_RING_2"/>
    <property type="match status" value="1"/>
</dbReference>
<keyword evidence="6" id="KW-1185">Reference proteome</keyword>
<dbReference type="InterPro" id="IPR013083">
    <property type="entry name" value="Znf_RING/FYVE/PHD"/>
</dbReference>
<dbReference type="AlphaFoldDB" id="A0A9D5D4K1"/>
<protein>
    <recommendedName>
        <fullName evidence="4">RING-type domain-containing protein</fullName>
    </recommendedName>
</protein>
<dbReference type="GO" id="GO:0008270">
    <property type="term" value="F:zinc ion binding"/>
    <property type="evidence" value="ECO:0007669"/>
    <property type="project" value="UniProtKB-KW"/>
</dbReference>
<keyword evidence="1" id="KW-0479">Metal-binding</keyword>
<dbReference type="OrthoDB" id="8062037at2759"/>
<keyword evidence="3" id="KW-0812">Transmembrane</keyword>
<dbReference type="CDD" id="cd16461">
    <property type="entry name" value="RING-H2_EL5-like"/>
    <property type="match status" value="1"/>
</dbReference>
<dbReference type="Pfam" id="PF13639">
    <property type="entry name" value="zf-RING_2"/>
    <property type="match status" value="1"/>
</dbReference>
<name>A0A9D5D4K1_9LILI</name>
<dbReference type="SMART" id="SM00184">
    <property type="entry name" value="RING"/>
    <property type="match status" value="1"/>
</dbReference>
<evidence type="ECO:0000259" key="4">
    <source>
        <dbReference type="PROSITE" id="PS50089"/>
    </source>
</evidence>
<proteinExistence type="predicted"/>
<accession>A0A9D5D4K1</accession>
<keyword evidence="3" id="KW-1133">Transmembrane helix</keyword>
<feature type="transmembrane region" description="Helical" evidence="3">
    <location>
        <begin position="12"/>
        <end position="36"/>
    </location>
</feature>
<feature type="domain" description="RING-type" evidence="4">
    <location>
        <begin position="82"/>
        <end position="124"/>
    </location>
</feature>
<evidence type="ECO:0000256" key="1">
    <source>
        <dbReference type="PROSITE-ProRule" id="PRU00175"/>
    </source>
</evidence>
<evidence type="ECO:0000256" key="2">
    <source>
        <dbReference type="SAM" id="MobiDB-lite"/>
    </source>
</evidence>
<dbReference type="PANTHER" id="PTHR45676">
    <property type="entry name" value="RING-H2 FINGER PROTEIN ATL51-RELATED"/>
    <property type="match status" value="1"/>
</dbReference>
<reference evidence="5" key="2">
    <citation type="journal article" date="2022" name="Hortic Res">
        <title>The genome of Dioscorea zingiberensis sheds light on the biosynthesis, origin and evolution of the medicinally important diosgenin saponins.</title>
        <authorList>
            <person name="Li Y."/>
            <person name="Tan C."/>
            <person name="Li Z."/>
            <person name="Guo J."/>
            <person name="Li S."/>
            <person name="Chen X."/>
            <person name="Wang C."/>
            <person name="Dai X."/>
            <person name="Yang H."/>
            <person name="Song W."/>
            <person name="Hou L."/>
            <person name="Xu J."/>
            <person name="Tong Z."/>
            <person name="Xu A."/>
            <person name="Yuan X."/>
            <person name="Wang W."/>
            <person name="Yang Q."/>
            <person name="Chen L."/>
            <person name="Sun Z."/>
            <person name="Wang K."/>
            <person name="Pan B."/>
            <person name="Chen J."/>
            <person name="Bao Y."/>
            <person name="Liu F."/>
            <person name="Qi X."/>
            <person name="Gang D.R."/>
            <person name="Wen J."/>
            <person name="Li J."/>
        </authorList>
    </citation>
    <scope>NUCLEOTIDE SEQUENCE</scope>
    <source>
        <strain evidence="5">Dzin_1.0</strain>
    </source>
</reference>
<dbReference type="InterPro" id="IPR001841">
    <property type="entry name" value="Znf_RING"/>
</dbReference>
<evidence type="ECO:0000313" key="6">
    <source>
        <dbReference type="Proteomes" id="UP001085076"/>
    </source>
</evidence>
<dbReference type="PANTHER" id="PTHR45676:SF177">
    <property type="entry name" value="RING-TYPE E3 UBIQUITIN TRANSFERASE"/>
    <property type="match status" value="1"/>
</dbReference>
<organism evidence="5 6">
    <name type="scientific">Dioscorea zingiberensis</name>
    <dbReference type="NCBI Taxonomy" id="325984"/>
    <lineage>
        <taxon>Eukaryota</taxon>
        <taxon>Viridiplantae</taxon>
        <taxon>Streptophyta</taxon>
        <taxon>Embryophyta</taxon>
        <taxon>Tracheophyta</taxon>
        <taxon>Spermatophyta</taxon>
        <taxon>Magnoliopsida</taxon>
        <taxon>Liliopsida</taxon>
        <taxon>Dioscoreales</taxon>
        <taxon>Dioscoreaceae</taxon>
        <taxon>Dioscorea</taxon>
    </lineage>
</organism>
<comment type="caution">
    <text evidence="5">The sequence shown here is derived from an EMBL/GenBank/DDBJ whole genome shotgun (WGS) entry which is preliminary data.</text>
</comment>
<gene>
    <name evidence="5" type="ORF">J5N97_002334</name>
</gene>
<feature type="region of interest" description="Disordered" evidence="2">
    <location>
        <begin position="137"/>
        <end position="157"/>
    </location>
</feature>
<evidence type="ECO:0000256" key="3">
    <source>
        <dbReference type="SAM" id="Phobius"/>
    </source>
</evidence>
<dbReference type="EMBL" id="JAGGNH010000001">
    <property type="protein sequence ID" value="KAJ0983978.1"/>
    <property type="molecule type" value="Genomic_DNA"/>
</dbReference>
<keyword evidence="1" id="KW-0863">Zinc-finger</keyword>
<dbReference type="Gene3D" id="3.30.40.10">
    <property type="entry name" value="Zinc/RING finger domain, C3HC4 (zinc finger)"/>
    <property type="match status" value="1"/>
</dbReference>
<keyword evidence="1" id="KW-0862">Zinc</keyword>
<dbReference type="GO" id="GO:0016567">
    <property type="term" value="P:protein ubiquitination"/>
    <property type="evidence" value="ECO:0007669"/>
    <property type="project" value="TreeGrafter"/>
</dbReference>
<dbReference type="SUPFAM" id="SSF57850">
    <property type="entry name" value="RING/U-box"/>
    <property type="match status" value="1"/>
</dbReference>
<reference evidence="5" key="1">
    <citation type="submission" date="2021-03" db="EMBL/GenBank/DDBJ databases">
        <authorList>
            <person name="Li Z."/>
            <person name="Yang C."/>
        </authorList>
    </citation>
    <scope>NUCLEOTIDE SEQUENCE</scope>
    <source>
        <strain evidence="5">Dzin_1.0</strain>
        <tissue evidence="5">Leaf</tissue>
    </source>
</reference>
<keyword evidence="3" id="KW-0472">Membrane</keyword>
<dbReference type="Proteomes" id="UP001085076">
    <property type="component" value="Miscellaneous, Linkage group lg01"/>
</dbReference>